<dbReference type="RefSeq" id="WP_349959248.1">
    <property type="nucleotide sequence ID" value="NZ_CP157961.1"/>
</dbReference>
<dbReference type="Pfam" id="PF13372">
    <property type="entry name" value="Alginate_exp"/>
    <property type="match status" value="1"/>
</dbReference>
<dbReference type="Gene3D" id="2.40.160.100">
    <property type="match status" value="1"/>
</dbReference>
<reference evidence="2" key="1">
    <citation type="submission" date="2024-06" db="EMBL/GenBank/DDBJ databases">
        <authorList>
            <person name="Li T."/>
            <person name="Gao R."/>
        </authorList>
    </citation>
    <scope>NUCLEOTIDE SEQUENCE</scope>
    <source>
        <strain evidence="2">ZPR3</strain>
        <plasmid evidence="2">unnamed1</plasmid>
    </source>
</reference>
<name>A0AAU7RYC3_9HYPH</name>
<geneLocation type="plasmid" evidence="2">
    <name>unnamed1</name>
</geneLocation>
<dbReference type="InterPro" id="IPR025388">
    <property type="entry name" value="Alginate_export_dom"/>
</dbReference>
<protein>
    <submittedName>
        <fullName evidence="2">Alginate export family protein</fullName>
    </submittedName>
</protein>
<sequence length="438" mass="48775">MRPAIMFNRWQEDWAVLADPRAAREPLDKLKYIPLSDADPQTYLSFGADTRDRFESNNAQGFGIGGNRSQNYPLSRNEFHADLHVADQLQLFLQLQSDFAPWKSVPLPIDQNRLDLEQAFIAVTEPVGDGTLRLRLGRQQIGFDLQRFVSVRDGPNVRQSYDGAWTEYETGPWRFELLYSLPVQVRDDAAFDDYSSVGQQTFAGMRVERKLSDTTSISAYYAKFTQAGGRYANASGDERRDIFDVRVAGRDNHIDWDLEAMNQTGRIGSRHIEAWAFGGIAGYTFADAPWTPRLGIQIDAASGDSKSEGGNFGTFNPLFPNGAYLMLAGYTGYSNLVHVKPSLTLYPTSSVKVMLAAAAQWRENTADAIYTYPAVPVPNTAGRPGAYTGSYGQIRLDWTVDRTTSLALEAVHFAIGDALRRAGGRDANYVGVEFKRGW</sequence>
<gene>
    <name evidence="2" type="ORF">ABM479_24470</name>
</gene>
<feature type="domain" description="Alginate export" evidence="1">
    <location>
        <begin position="43"/>
        <end position="432"/>
    </location>
</feature>
<accession>A0AAU7RYC3</accession>
<dbReference type="EMBL" id="CP157961">
    <property type="protein sequence ID" value="XBT95111.1"/>
    <property type="molecule type" value="Genomic_DNA"/>
</dbReference>
<evidence type="ECO:0000259" key="1">
    <source>
        <dbReference type="Pfam" id="PF13372"/>
    </source>
</evidence>
<evidence type="ECO:0000313" key="2">
    <source>
        <dbReference type="EMBL" id="XBT95111.1"/>
    </source>
</evidence>
<dbReference type="SUPFAM" id="SSF56935">
    <property type="entry name" value="Porins"/>
    <property type="match status" value="1"/>
</dbReference>
<organism evidence="2">
    <name type="scientific">Rhizobium sp. ZPR3</name>
    <dbReference type="NCBI Taxonomy" id="3158967"/>
    <lineage>
        <taxon>Bacteria</taxon>
        <taxon>Pseudomonadati</taxon>
        <taxon>Pseudomonadota</taxon>
        <taxon>Alphaproteobacteria</taxon>
        <taxon>Hyphomicrobiales</taxon>
        <taxon>Rhizobiaceae</taxon>
        <taxon>Rhizobium/Agrobacterium group</taxon>
        <taxon>Rhizobium</taxon>
    </lineage>
</organism>
<keyword evidence="2" id="KW-0614">Plasmid</keyword>
<proteinExistence type="predicted"/>
<dbReference type="AlphaFoldDB" id="A0AAU7RYC3"/>
<dbReference type="InterPro" id="IPR053728">
    <property type="entry name" value="Alginate_Permeability_Chnl"/>
</dbReference>